<dbReference type="PANTHER" id="PTHR24180:SF45">
    <property type="entry name" value="POLY [ADP-RIBOSE] POLYMERASE TANKYRASE"/>
    <property type="match status" value="1"/>
</dbReference>
<evidence type="ECO:0000313" key="4">
    <source>
        <dbReference type="Proteomes" id="UP000639504"/>
    </source>
</evidence>
<proteinExistence type="predicted"/>
<dbReference type="InterPro" id="IPR051637">
    <property type="entry name" value="Ank_repeat_dom-contain_49"/>
</dbReference>
<accession>A0AAW4BSP6</accession>
<dbReference type="PANTHER" id="PTHR24180">
    <property type="entry name" value="CYCLIN-DEPENDENT KINASE INHIBITOR 2C-RELATED"/>
    <property type="match status" value="1"/>
</dbReference>
<reference evidence="3" key="1">
    <citation type="submission" date="2020-10" db="EMBL/GenBank/DDBJ databases">
        <title>Genome sequences of Pseudomonas isolates.</title>
        <authorList>
            <person name="Wessels L."/>
            <person name="Reich F."/>
            <person name="Hammerl J."/>
        </authorList>
    </citation>
    <scope>NUCLEOTIDE SEQUENCE</scope>
    <source>
        <strain evidence="3">20-MO00640-0</strain>
    </source>
</reference>
<dbReference type="InterPro" id="IPR036770">
    <property type="entry name" value="Ankyrin_rpt-contain_sf"/>
</dbReference>
<sequence length="219" mass="24711">MTYPPALLAVMEKTLKTTRFGIDDLLALEIGVWHAAVLFDNTEHLRLFAPAAMNERDRAENTPLDMAYRLNRTAWIDTLEALGAEGEKELLDWKGLGSFLTPVNHDRLPSKRGIIKALANRYRQGRSLNDRDAAGNTPLHWLAVHGHSKAANYFANHYRTFCLDLSARNNEGHTARDVARLAGHHDIAAQLLIREIDNYLGAAYIWQQMCADRSSYSRS</sequence>
<dbReference type="AlphaFoldDB" id="A0AAW4BSP6"/>
<dbReference type="SUPFAM" id="SSF48403">
    <property type="entry name" value="Ankyrin repeat"/>
    <property type="match status" value="1"/>
</dbReference>
<organism evidence="3 4">
    <name type="scientific">Pseudomonas putida</name>
    <name type="common">Arthrobacter siderocapsulatus</name>
    <dbReference type="NCBI Taxonomy" id="303"/>
    <lineage>
        <taxon>Bacteria</taxon>
        <taxon>Pseudomonadati</taxon>
        <taxon>Pseudomonadota</taxon>
        <taxon>Gammaproteobacteria</taxon>
        <taxon>Pseudomonadales</taxon>
        <taxon>Pseudomonadaceae</taxon>
        <taxon>Pseudomonas</taxon>
    </lineage>
</organism>
<comment type="caution">
    <text evidence="3">The sequence shown here is derived from an EMBL/GenBank/DDBJ whole genome shotgun (WGS) entry which is preliminary data.</text>
</comment>
<dbReference type="Proteomes" id="UP000639504">
    <property type="component" value="Unassembled WGS sequence"/>
</dbReference>
<dbReference type="RefSeq" id="WP_196182917.1">
    <property type="nucleotide sequence ID" value="NZ_JADLJW010000005.1"/>
</dbReference>
<evidence type="ECO:0000256" key="1">
    <source>
        <dbReference type="ARBA" id="ARBA00022737"/>
    </source>
</evidence>
<dbReference type="Gene3D" id="1.25.40.20">
    <property type="entry name" value="Ankyrin repeat-containing domain"/>
    <property type="match status" value="1"/>
</dbReference>
<name>A0AAW4BSP6_PSEPU</name>
<evidence type="ECO:0000256" key="2">
    <source>
        <dbReference type="ARBA" id="ARBA00023043"/>
    </source>
</evidence>
<dbReference type="InterPro" id="IPR002110">
    <property type="entry name" value="Ankyrin_rpt"/>
</dbReference>
<gene>
    <name evidence="3" type="ORF">IR015_12560</name>
</gene>
<protein>
    <submittedName>
        <fullName evidence="3">Ankyrin repeat domain-containing protein</fullName>
    </submittedName>
</protein>
<dbReference type="Pfam" id="PF12796">
    <property type="entry name" value="Ank_2"/>
    <property type="match status" value="1"/>
</dbReference>
<dbReference type="EMBL" id="JADLKB010000011">
    <property type="protein sequence ID" value="MBF8736232.1"/>
    <property type="molecule type" value="Genomic_DNA"/>
</dbReference>
<keyword evidence="2" id="KW-0040">ANK repeat</keyword>
<keyword evidence="1" id="KW-0677">Repeat</keyword>
<evidence type="ECO:0000313" key="3">
    <source>
        <dbReference type="EMBL" id="MBF8736232.1"/>
    </source>
</evidence>